<feature type="transmembrane region" description="Helical" evidence="1">
    <location>
        <begin position="12"/>
        <end position="42"/>
    </location>
</feature>
<evidence type="ECO:0000313" key="3">
    <source>
        <dbReference type="Proteomes" id="UP001500841"/>
    </source>
</evidence>
<reference evidence="3" key="1">
    <citation type="journal article" date="2019" name="Int. J. Syst. Evol. Microbiol.">
        <title>The Global Catalogue of Microorganisms (GCM) 10K type strain sequencing project: providing services to taxonomists for standard genome sequencing and annotation.</title>
        <authorList>
            <consortium name="The Broad Institute Genomics Platform"/>
            <consortium name="The Broad Institute Genome Sequencing Center for Infectious Disease"/>
            <person name="Wu L."/>
            <person name="Ma J."/>
        </authorList>
    </citation>
    <scope>NUCLEOTIDE SEQUENCE [LARGE SCALE GENOMIC DNA]</scope>
    <source>
        <strain evidence="3">JCM 17085</strain>
    </source>
</reference>
<sequence>MLKAIGRAALLTLMLIIIGWALWLHTIIAIIVFSVIVVFGWLTFMLYMDPPDDWH</sequence>
<accession>A0ABP7X352</accession>
<evidence type="ECO:0000313" key="2">
    <source>
        <dbReference type="EMBL" id="GAA4102919.1"/>
    </source>
</evidence>
<evidence type="ECO:0000256" key="1">
    <source>
        <dbReference type="SAM" id="Phobius"/>
    </source>
</evidence>
<keyword evidence="1" id="KW-1133">Transmembrane helix</keyword>
<gene>
    <name evidence="2" type="ORF">GCM10022392_30200</name>
</gene>
<dbReference type="RefSeq" id="WP_345106341.1">
    <property type="nucleotide sequence ID" value="NZ_BAABCV010000011.1"/>
</dbReference>
<name>A0ABP7X352_9SPHI</name>
<protein>
    <submittedName>
        <fullName evidence="2">Uncharacterized protein</fullName>
    </submittedName>
</protein>
<organism evidence="2 3">
    <name type="scientific">Mucilaginibacter panaciglaebae</name>
    <dbReference type="NCBI Taxonomy" id="502331"/>
    <lineage>
        <taxon>Bacteria</taxon>
        <taxon>Pseudomonadati</taxon>
        <taxon>Bacteroidota</taxon>
        <taxon>Sphingobacteriia</taxon>
        <taxon>Sphingobacteriales</taxon>
        <taxon>Sphingobacteriaceae</taxon>
        <taxon>Mucilaginibacter</taxon>
    </lineage>
</organism>
<dbReference type="Proteomes" id="UP001500841">
    <property type="component" value="Unassembled WGS sequence"/>
</dbReference>
<comment type="caution">
    <text evidence="2">The sequence shown here is derived from an EMBL/GenBank/DDBJ whole genome shotgun (WGS) entry which is preliminary data.</text>
</comment>
<keyword evidence="3" id="KW-1185">Reference proteome</keyword>
<keyword evidence="1" id="KW-0812">Transmembrane</keyword>
<proteinExistence type="predicted"/>
<dbReference type="EMBL" id="BAABCV010000011">
    <property type="protein sequence ID" value="GAA4102919.1"/>
    <property type="molecule type" value="Genomic_DNA"/>
</dbReference>
<keyword evidence="1" id="KW-0472">Membrane</keyword>